<evidence type="ECO:0000313" key="2">
    <source>
        <dbReference type="Proteomes" id="UP000315423"/>
    </source>
</evidence>
<gene>
    <name evidence="1" type="ORF">C5S46_05170</name>
</gene>
<sequence length="352" mass="39683">MKKNMYIYIIAIIIIILLLLITVIKVIDKPHIEKTIYVASMTPQEMEASLKDGTIAGFISWEPYPAKTVSEGYGRYLVNSSEIWKNHPCCVLAISDNIKDEDMIRALVWMQIKSTRFINDPINWNTVVNYGSDFTGVDKTAMSIAINNTEFLEFPDVDETRKVFETLSRTGVLKKSPESMGYESVDELLSNLILAEYYNEIMKKLDVDPDWIPNAVDGNIRLGYIDGDLHHLSIYVAVQEGYFNQIGLIPDNNIHLMKFRNGVTLTNALNQREVDAAAFGMTPLLMYRVNENGNVYIINGLNSGGSSLIVRADSDIRSIDDLNGRTIATPGFGSIQDIILRKMFDEFTIKTV</sequence>
<protein>
    <submittedName>
        <fullName evidence="1">Nitrate ABC transporter ATP-binding protein</fullName>
    </submittedName>
</protein>
<keyword evidence="1" id="KW-0067">ATP-binding</keyword>
<name>A0AC61SA90_9EURY</name>
<dbReference type="EMBL" id="QYBA01000172">
    <property type="protein sequence ID" value="TKY91568.1"/>
    <property type="molecule type" value="Genomic_DNA"/>
</dbReference>
<keyword evidence="1" id="KW-0547">Nucleotide-binding</keyword>
<proteinExistence type="predicted"/>
<accession>A0AC61SA90</accession>
<organism evidence="1 2">
    <name type="scientific">Candidatus Methanomarinus sp</name>
    <dbReference type="NCBI Taxonomy" id="3386244"/>
    <lineage>
        <taxon>Archaea</taxon>
        <taxon>Methanobacteriati</taxon>
        <taxon>Methanobacteriota</taxon>
        <taxon>Stenosarchaea group</taxon>
        <taxon>Methanomicrobia</taxon>
        <taxon>Methanosarcinales</taxon>
        <taxon>ANME-2 cluster</taxon>
        <taxon>Candidatus Methanocomedenaceae</taxon>
        <taxon>Candidatus Methanomarinus</taxon>
    </lineage>
</organism>
<comment type="caution">
    <text evidence="1">The sequence shown here is derived from an EMBL/GenBank/DDBJ whole genome shotgun (WGS) entry which is preliminary data.</text>
</comment>
<reference evidence="1" key="1">
    <citation type="submission" date="2018-09" db="EMBL/GenBank/DDBJ databases">
        <title>A genomic encyclopedia of anaerobic methanotrophic archaea.</title>
        <authorList>
            <person name="Skennerton C.T."/>
            <person name="Chadwick G.L."/>
            <person name="Laso-Perez R."/>
            <person name="Leu A.O."/>
            <person name="Speth D.R."/>
            <person name="Yu H."/>
            <person name="Morgan-Lang C."/>
            <person name="Hatzenpichler R."/>
            <person name="Goudeau D."/>
            <person name="Malmstrom R."/>
            <person name="Woyke T."/>
            <person name="Hallam S."/>
            <person name="Tyson G.W."/>
            <person name="Wegener G."/>
            <person name="Boetius A."/>
            <person name="Orphan V.J."/>
        </authorList>
    </citation>
    <scope>NUCLEOTIDE SEQUENCE</scope>
    <source>
        <strain evidence="1">CONS3730D10UFb2</strain>
    </source>
</reference>
<evidence type="ECO:0000313" key="1">
    <source>
        <dbReference type="EMBL" id="TKY91568.1"/>
    </source>
</evidence>
<dbReference type="Proteomes" id="UP000315423">
    <property type="component" value="Unassembled WGS sequence"/>
</dbReference>